<dbReference type="AlphaFoldDB" id="A0A7S3CYA5"/>
<dbReference type="PANTHER" id="PTHR31606">
    <property type="entry name" value="WW DOMAIN BINDING PROTEIN 2, ISOFORM E"/>
    <property type="match status" value="1"/>
</dbReference>
<proteinExistence type="predicted"/>
<dbReference type="InterPro" id="IPR044852">
    <property type="entry name" value="WBP2-like"/>
</dbReference>
<reference evidence="1" key="1">
    <citation type="submission" date="2021-01" db="EMBL/GenBank/DDBJ databases">
        <authorList>
            <person name="Corre E."/>
            <person name="Pelletier E."/>
            <person name="Niang G."/>
            <person name="Scheremetjew M."/>
            <person name="Finn R."/>
            <person name="Kale V."/>
            <person name="Holt S."/>
            <person name="Cochrane G."/>
            <person name="Meng A."/>
            <person name="Brown T."/>
            <person name="Cohen L."/>
        </authorList>
    </citation>
    <scope>NUCLEOTIDE SEQUENCE</scope>
    <source>
        <strain evidence="1">NIES-2562</strain>
    </source>
</reference>
<name>A0A7S3CYA5_9EUKA</name>
<dbReference type="SUPFAM" id="SSF50729">
    <property type="entry name" value="PH domain-like"/>
    <property type="match status" value="1"/>
</dbReference>
<dbReference type="GO" id="GO:0005634">
    <property type="term" value="C:nucleus"/>
    <property type="evidence" value="ECO:0007669"/>
    <property type="project" value="TreeGrafter"/>
</dbReference>
<organism evidence="1">
    <name type="scientific">Palpitomonas bilix</name>
    <dbReference type="NCBI Taxonomy" id="652834"/>
    <lineage>
        <taxon>Eukaryota</taxon>
        <taxon>Eukaryota incertae sedis</taxon>
    </lineage>
</organism>
<sequence length="204" mass="22238">MKNGWETPTHGNTVPVQTEAPARISCLYCGKATTWLPALRSAHIVLLYLALLDTAAWMALNPPCDTSGRPFPLEGETFVLLRKSLSLETKIVGTSLKIKGRGLLFLTSHRIVFVLEGRNIPVRAVDFPLHLMHEEEFKQPIFGANKLVGVVQALPGSGLIEGLSFTIKFNDGGCGTFLGLFHPLVAYARALNVETVAEPIQGMM</sequence>
<dbReference type="PANTHER" id="PTHR31606:SF1">
    <property type="entry name" value="WW DOMAIN BINDING PROTEIN 2, ISOFORM E"/>
    <property type="match status" value="1"/>
</dbReference>
<evidence type="ECO:0000313" key="1">
    <source>
        <dbReference type="EMBL" id="CAE0240924.1"/>
    </source>
</evidence>
<dbReference type="EMBL" id="HBIB01005144">
    <property type="protein sequence ID" value="CAE0240924.1"/>
    <property type="molecule type" value="Transcribed_RNA"/>
</dbReference>
<dbReference type="CDD" id="cd13214">
    <property type="entry name" value="PH-GRAM_WBP2"/>
    <property type="match status" value="1"/>
</dbReference>
<accession>A0A7S3CYA5</accession>
<dbReference type="GO" id="GO:0031490">
    <property type="term" value="F:chromatin DNA binding"/>
    <property type="evidence" value="ECO:0007669"/>
    <property type="project" value="TreeGrafter"/>
</dbReference>
<dbReference type="GO" id="GO:0003713">
    <property type="term" value="F:transcription coactivator activity"/>
    <property type="evidence" value="ECO:0007669"/>
    <property type="project" value="InterPro"/>
</dbReference>
<protein>
    <recommendedName>
        <fullName evidence="2">GRAM domain-containing protein</fullName>
    </recommendedName>
</protein>
<evidence type="ECO:0008006" key="2">
    <source>
        <dbReference type="Google" id="ProtNLM"/>
    </source>
</evidence>
<gene>
    <name evidence="1" type="ORF">PBIL07802_LOCUS3085</name>
</gene>